<dbReference type="Pfam" id="PF08238">
    <property type="entry name" value="Sel1"/>
    <property type="match status" value="3"/>
</dbReference>
<dbReference type="GO" id="GO:0032153">
    <property type="term" value="C:cell division site"/>
    <property type="evidence" value="ECO:0007669"/>
    <property type="project" value="TreeGrafter"/>
</dbReference>
<dbReference type="SUPFAM" id="SSF81901">
    <property type="entry name" value="HCP-like"/>
    <property type="match status" value="1"/>
</dbReference>
<feature type="compositionally biased region" description="Low complexity" evidence="1">
    <location>
        <begin position="387"/>
        <end position="408"/>
    </location>
</feature>
<dbReference type="InterPro" id="IPR011990">
    <property type="entry name" value="TPR-like_helical_dom_sf"/>
</dbReference>
<evidence type="ECO:0000313" key="3">
    <source>
        <dbReference type="Proteomes" id="UP000827549"/>
    </source>
</evidence>
<feature type="compositionally biased region" description="Basic and acidic residues" evidence="1">
    <location>
        <begin position="510"/>
        <end position="519"/>
    </location>
</feature>
<feature type="region of interest" description="Disordered" evidence="1">
    <location>
        <begin position="34"/>
        <end position="64"/>
    </location>
</feature>
<dbReference type="AlphaFoldDB" id="A0AAF0YHU5"/>
<dbReference type="GO" id="GO:0010972">
    <property type="term" value="P:negative regulation of G2/M transition of mitotic cell cycle"/>
    <property type="evidence" value="ECO:0007669"/>
    <property type="project" value="TreeGrafter"/>
</dbReference>
<dbReference type="RefSeq" id="XP_062630702.1">
    <property type="nucleotide sequence ID" value="XM_062774718.1"/>
</dbReference>
<protein>
    <submittedName>
        <fullName evidence="2">Protein DSF2</fullName>
    </submittedName>
</protein>
<evidence type="ECO:0000313" key="2">
    <source>
        <dbReference type="EMBL" id="WOO84676.1"/>
    </source>
</evidence>
<evidence type="ECO:0000256" key="1">
    <source>
        <dbReference type="SAM" id="MobiDB-lite"/>
    </source>
</evidence>
<dbReference type="InterPro" id="IPR006597">
    <property type="entry name" value="Sel1-like"/>
</dbReference>
<gene>
    <name evidence="2" type="primary">DSF2</name>
    <name evidence="2" type="ORF">LOC62_06G008194</name>
</gene>
<feature type="compositionally biased region" description="Low complexity" evidence="1">
    <location>
        <begin position="345"/>
        <end position="354"/>
    </location>
</feature>
<feature type="compositionally biased region" description="Low complexity" evidence="1">
    <location>
        <begin position="537"/>
        <end position="558"/>
    </location>
</feature>
<feature type="region of interest" description="Disordered" evidence="1">
    <location>
        <begin position="530"/>
        <end position="566"/>
    </location>
</feature>
<feature type="region of interest" description="Disordered" evidence="1">
    <location>
        <begin position="217"/>
        <end position="488"/>
    </location>
</feature>
<feature type="compositionally biased region" description="Acidic residues" evidence="1">
    <location>
        <begin position="113"/>
        <end position="132"/>
    </location>
</feature>
<keyword evidence="3" id="KW-1185">Reference proteome</keyword>
<name>A0AAF0YHU5_9TREE</name>
<reference evidence="2" key="1">
    <citation type="submission" date="2023-10" db="EMBL/GenBank/DDBJ databases">
        <authorList>
            <person name="Noh H."/>
        </authorList>
    </citation>
    <scope>NUCLEOTIDE SEQUENCE</scope>
    <source>
        <strain evidence="2">DUCC4014</strain>
    </source>
</reference>
<accession>A0AAF0YHU5</accession>
<dbReference type="PANTHER" id="PTHR43628">
    <property type="entry name" value="ACTIVATOR OF C KINASE PROTEIN 1-RELATED"/>
    <property type="match status" value="1"/>
</dbReference>
<organism evidence="2 3">
    <name type="scientific">Vanrija pseudolonga</name>
    <dbReference type="NCBI Taxonomy" id="143232"/>
    <lineage>
        <taxon>Eukaryota</taxon>
        <taxon>Fungi</taxon>
        <taxon>Dikarya</taxon>
        <taxon>Basidiomycota</taxon>
        <taxon>Agaricomycotina</taxon>
        <taxon>Tremellomycetes</taxon>
        <taxon>Trichosporonales</taxon>
        <taxon>Trichosporonaceae</taxon>
        <taxon>Vanrija</taxon>
    </lineage>
</organism>
<sequence>MASVQARRPTITALPGASDFAAAAASSAHSPLDQLGLAMRRGSPTEQPNPAAVAAVQRSAPSPPVPTLDLNLFRSPSIYSVESNLDTISLTSEEHHAAYGDQTIGYGYGFTNEPEEQGTDEDDDYGSPEEGTEINFGADPTSTPSTPRARRMASDEVMGGSPVRSGASTPTFRVHRPNQQYAGGPAPPPVPTVPFNVRSAVSDGPFALHPVPVRNQRSASSLASSSTTTTVTLQARSNTEPVVARDAPVTRDAPAPHQPQTSTVPDWASVHGEQGSDWGDDEAEFEWLDKGHPEAVNGNSNGTVPRRLGLSPKRLSRIRAAVPNLTPNLVPPSFATGSGSGGSSGSNSSASSPVSPGPPDGPQRARTKKKRPIVIPRRAAPPPPTGAPSTLPPTRSRSPQPLRSPPTRDGNSVFDSAPSGEAPPPTREQSSPELETRPVLPPVVIINATPDRVARRQPHLMVPLKDGDGGNRPGLKRVPSHQSEHSMQSSLAYSFYDLEDGSAAPSRSESPSRIHEAQPRGRYAKIPITTIDPAGGSRVRVTDTTTTTSRSPVTPVTPGISANGHSRLNLQSASTTSLSSISAAGLTPDELVAAGLEQRRAGQLPKAAYMFMKAGEAGGATGQIYWGLALRHGQGVARDERRGFTEILQACDRSLAESPIDLRAAAGSILTPGQVQSMTPGLSLGLYEVACCFLDGTGVKRSPDTALEYLRMAGSLGDLNAQEELGLLLAKGGHGVRKDMKESAKWYRAALDQGLNTPGLAWVWKEKYN</sequence>
<proteinExistence type="predicted"/>
<dbReference type="Proteomes" id="UP000827549">
    <property type="component" value="Chromosome 6"/>
</dbReference>
<feature type="region of interest" description="Disordered" evidence="1">
    <location>
        <begin position="501"/>
        <end position="520"/>
    </location>
</feature>
<feature type="region of interest" description="Disordered" evidence="1">
    <location>
        <begin position="103"/>
        <end position="171"/>
    </location>
</feature>
<dbReference type="InterPro" id="IPR052945">
    <property type="entry name" value="Mitotic_Regulator"/>
</dbReference>
<feature type="compositionally biased region" description="Low complexity" evidence="1">
    <location>
        <begin position="217"/>
        <end position="237"/>
    </location>
</feature>
<dbReference type="PANTHER" id="PTHR43628:SF1">
    <property type="entry name" value="CHITIN SYNTHASE REGULATORY FACTOR 2-RELATED"/>
    <property type="match status" value="1"/>
</dbReference>
<dbReference type="GeneID" id="87811361"/>
<dbReference type="SMART" id="SM00671">
    <property type="entry name" value="SEL1"/>
    <property type="match status" value="3"/>
</dbReference>
<dbReference type="EMBL" id="CP086719">
    <property type="protein sequence ID" value="WOO84676.1"/>
    <property type="molecule type" value="Genomic_DNA"/>
</dbReference>
<dbReference type="Gene3D" id="1.25.40.10">
    <property type="entry name" value="Tetratricopeptide repeat domain"/>
    <property type="match status" value="1"/>
</dbReference>